<dbReference type="GO" id="GO:0005737">
    <property type="term" value="C:cytoplasm"/>
    <property type="evidence" value="ECO:0007669"/>
    <property type="project" value="TreeGrafter"/>
</dbReference>
<dbReference type="Pfam" id="PF01408">
    <property type="entry name" value="GFO_IDH_MocA"/>
    <property type="match status" value="1"/>
</dbReference>
<dbReference type="FunFam" id="3.40.50.2020:FF:000049">
    <property type="entry name" value="Putative uracil phosphoribosyltransferase urg2"/>
    <property type="match status" value="1"/>
</dbReference>
<keyword evidence="4" id="KW-0328">Glycosyltransferase</keyword>
<dbReference type="Pfam" id="PF02894">
    <property type="entry name" value="GFO_IDH_MocA_C"/>
    <property type="match status" value="1"/>
</dbReference>
<evidence type="ECO:0000259" key="1">
    <source>
        <dbReference type="Pfam" id="PF01408"/>
    </source>
</evidence>
<evidence type="ECO:0000259" key="3">
    <source>
        <dbReference type="Pfam" id="PF14681"/>
    </source>
</evidence>
<dbReference type="SUPFAM" id="SSF55347">
    <property type="entry name" value="Glyceraldehyde-3-phosphate dehydrogenase-like, C-terminal domain"/>
    <property type="match status" value="1"/>
</dbReference>
<dbReference type="STRING" id="1076935.U4L109"/>
<dbReference type="eggNOG" id="KOG4203">
    <property type="taxonomic scope" value="Eukaryota"/>
</dbReference>
<dbReference type="InterPro" id="IPR004104">
    <property type="entry name" value="Gfo/Idh/MocA-like_OxRdtase_C"/>
</dbReference>
<dbReference type="OrthoDB" id="64915at2759"/>
<dbReference type="GO" id="GO:0006740">
    <property type="term" value="P:NADPH regeneration"/>
    <property type="evidence" value="ECO:0007669"/>
    <property type="project" value="TreeGrafter"/>
</dbReference>
<feature type="domain" description="Phosphoribosyltransferase" evidence="3">
    <location>
        <begin position="382"/>
        <end position="600"/>
    </location>
</feature>
<dbReference type="GO" id="GO:0000166">
    <property type="term" value="F:nucleotide binding"/>
    <property type="evidence" value="ECO:0007669"/>
    <property type="project" value="InterPro"/>
</dbReference>
<dbReference type="Pfam" id="PF14681">
    <property type="entry name" value="UPRTase"/>
    <property type="match status" value="1"/>
</dbReference>
<dbReference type="SUPFAM" id="SSF51735">
    <property type="entry name" value="NAD(P)-binding Rossmann-fold domains"/>
    <property type="match status" value="1"/>
</dbReference>
<dbReference type="eggNOG" id="KOG2742">
    <property type="taxonomic scope" value="Eukaryota"/>
</dbReference>
<evidence type="ECO:0000313" key="5">
    <source>
        <dbReference type="Proteomes" id="UP000018144"/>
    </source>
</evidence>
<dbReference type="InterPro" id="IPR036291">
    <property type="entry name" value="NAD(P)-bd_dom_sf"/>
</dbReference>
<dbReference type="InterPro" id="IPR000683">
    <property type="entry name" value="Gfo/Idh/MocA-like_OxRdtase_N"/>
</dbReference>
<dbReference type="InterPro" id="IPR029057">
    <property type="entry name" value="PRTase-like"/>
</dbReference>
<keyword evidence="4" id="KW-0808">Transferase</keyword>
<dbReference type="InterPro" id="IPR000836">
    <property type="entry name" value="PRTase_dom"/>
</dbReference>
<dbReference type="GO" id="GO:0016757">
    <property type="term" value="F:glycosyltransferase activity"/>
    <property type="evidence" value="ECO:0007669"/>
    <property type="project" value="UniProtKB-KW"/>
</dbReference>
<dbReference type="Gene3D" id="3.40.50.720">
    <property type="entry name" value="NAD(P)-binding Rossmann-like Domain"/>
    <property type="match status" value="1"/>
</dbReference>
<evidence type="ECO:0000259" key="2">
    <source>
        <dbReference type="Pfam" id="PF02894"/>
    </source>
</evidence>
<dbReference type="EMBL" id="HF935419">
    <property type="protein sequence ID" value="CCX08562.1"/>
    <property type="molecule type" value="Genomic_DNA"/>
</dbReference>
<dbReference type="Gene3D" id="3.30.360.10">
    <property type="entry name" value="Dihydrodipicolinate Reductase, domain 2"/>
    <property type="match status" value="1"/>
</dbReference>
<proteinExistence type="predicted"/>
<dbReference type="PANTHER" id="PTHR42840:SF5">
    <property type="entry name" value="NAD(P)-BINDING ROSSMANN-FOLD SUPERFAMILY PROTEIN"/>
    <property type="match status" value="1"/>
</dbReference>
<protein>
    <submittedName>
        <fullName evidence="4">Similar to Putative uracil phosphoribosyltransferase urg2 acc. no. Q9US43</fullName>
    </submittedName>
</protein>
<dbReference type="NCBIfam" id="NF001097">
    <property type="entry name" value="PRK00129.1"/>
    <property type="match status" value="1"/>
</dbReference>
<name>U4L109_PYROM</name>
<reference evidence="4 5" key="1">
    <citation type="journal article" date="2013" name="PLoS Genet.">
        <title>The genome and development-dependent transcriptomes of Pyronema confluens: a window into fungal evolution.</title>
        <authorList>
            <person name="Traeger S."/>
            <person name="Altegoer F."/>
            <person name="Freitag M."/>
            <person name="Gabaldon T."/>
            <person name="Kempken F."/>
            <person name="Kumar A."/>
            <person name="Marcet-Houben M."/>
            <person name="Poggeler S."/>
            <person name="Stajich J.E."/>
            <person name="Nowrousian M."/>
        </authorList>
    </citation>
    <scope>NUCLEOTIDE SEQUENCE [LARGE SCALE GENOMIC DNA]</scope>
    <source>
        <strain evidence="5">CBS 100304</strain>
        <tissue evidence="4">Vegetative mycelium</tissue>
    </source>
</reference>
<dbReference type="CDD" id="cd06223">
    <property type="entry name" value="PRTases_typeI"/>
    <property type="match status" value="1"/>
</dbReference>
<dbReference type="Proteomes" id="UP000018144">
    <property type="component" value="Unassembled WGS sequence"/>
</dbReference>
<sequence length="603" mass="65116">MSSEPIGIALLGTGIFAQQQHLPALLSPEIQARFKLLAIYSRTLISAQNLAQKVPYSVDVYSDETLLELLGRDDIKAVIICLPIPAQPRVIENCLRHKKHVLSEKPIAPSLDEARNLLKTYHSVIPGSERGIWGVAENYRYQKWWETAREEVKGLGKVLGFSVRMETLVEQGVNKYLETTWRKEPTHQGGFLLDGGVHFTAGLRLMLGEEIKTVSALTALTREYLPPVDTVNAVLKTESGVVGTFCVSFGSSRREFEFIVACDGGVVKVQGGGKVTVKKNGEQDRVIEHKEHGNGVKEEIVAFADAILAGKIDENQSPENALVDLELIEKMIQSGEADGKPFTLAQDIPPNSSFSTFNPSLSIKSIIMSSPATVFEHPNVTVSKHPCLQAKLSQLRSASTTSKETKALVHEISLLLASEALGKALEGKTTVSGKDVTPLNVEYGVTKITSSIVLVPILRSGTAMVDAFQTLLPEPVPVYHLGLFRDKMSGEPVEYYNNLPGNESHGVFPYDLAIVVDPVIATGRTAAAAINTLKQWGVKKILVISILGSKEGIKHAADVSSDKGTEVKIMVGDVDAELGGEGGGMIVPGLGDIGDRLFLTGGK</sequence>
<feature type="domain" description="Gfo/Idh/MocA-like oxidoreductase N-terminal" evidence="1">
    <location>
        <begin position="7"/>
        <end position="120"/>
    </location>
</feature>
<dbReference type="GO" id="GO:0016491">
    <property type="term" value="F:oxidoreductase activity"/>
    <property type="evidence" value="ECO:0007669"/>
    <property type="project" value="TreeGrafter"/>
</dbReference>
<dbReference type="AlphaFoldDB" id="U4L109"/>
<dbReference type="Gene3D" id="3.40.50.2020">
    <property type="match status" value="1"/>
</dbReference>
<dbReference type="SUPFAM" id="SSF53271">
    <property type="entry name" value="PRTase-like"/>
    <property type="match status" value="1"/>
</dbReference>
<dbReference type="PANTHER" id="PTHR42840">
    <property type="entry name" value="NAD(P)-BINDING ROSSMANN-FOLD SUPERFAMILY PROTEIN-RELATED"/>
    <property type="match status" value="1"/>
</dbReference>
<gene>
    <name evidence="4" type="ORF">PCON_08155</name>
</gene>
<accession>U4L109</accession>
<evidence type="ECO:0000313" key="4">
    <source>
        <dbReference type="EMBL" id="CCX08562.1"/>
    </source>
</evidence>
<feature type="domain" description="Gfo/Idh/MocA-like oxidoreductase C-terminal" evidence="2">
    <location>
        <begin position="155"/>
        <end position="337"/>
    </location>
</feature>
<organism evidence="4 5">
    <name type="scientific">Pyronema omphalodes (strain CBS 100304)</name>
    <name type="common">Pyronema confluens</name>
    <dbReference type="NCBI Taxonomy" id="1076935"/>
    <lineage>
        <taxon>Eukaryota</taxon>
        <taxon>Fungi</taxon>
        <taxon>Dikarya</taxon>
        <taxon>Ascomycota</taxon>
        <taxon>Pezizomycotina</taxon>
        <taxon>Pezizomycetes</taxon>
        <taxon>Pezizales</taxon>
        <taxon>Pyronemataceae</taxon>
        <taxon>Pyronema</taxon>
    </lineage>
</organism>
<keyword evidence="5" id="KW-1185">Reference proteome</keyword>